<dbReference type="Pfam" id="PF01546">
    <property type="entry name" value="Peptidase_M20"/>
    <property type="match status" value="1"/>
</dbReference>
<dbReference type="NCBIfam" id="TIGR01891">
    <property type="entry name" value="amidohydrolases"/>
    <property type="match status" value="1"/>
</dbReference>
<dbReference type="RefSeq" id="WP_379274069.1">
    <property type="nucleotide sequence ID" value="NZ_JBHUGT010000052.1"/>
</dbReference>
<dbReference type="SUPFAM" id="SSF53187">
    <property type="entry name" value="Zn-dependent exopeptidases"/>
    <property type="match status" value="1"/>
</dbReference>
<sequence>MDKRALQLADEVFEEAADIRRKLHRHPELGYQEVKTSQFIMEYLTGLGLEVKKGVAVTGVIAILNGGKEGPVIALRADMDALPIEEKTGAPFASQHPGVMHACGHDMHMSMLLAAAKALSSNREHVTGTIKFIFQPAEEMLGGGKRMVEEGALKNPDVDYIFGFHVWPELPLGTIGFKAGAIMASMDSFDVTLVGKQGHGAAPHQGIDAIAAAAQIVTALQTIVSRETDPLDPIVITIGTIEAGTAYNIIPERARLKGTVRTIRPETRQAAAEAVERVIRGVGEAMRVKPEIDYRFFYPVTANDERFTGQAASIAEHLFGLERVVWLERPSMASEDFAFYGEKVPGCFAFLGVGGEHKLHSERFLPDERAMRQGIAMFIALGLNGISAE</sequence>
<gene>
    <name evidence="2" type="ORF">ACFSW5_13895</name>
</gene>
<dbReference type="InterPro" id="IPR011650">
    <property type="entry name" value="Peptidase_M20_dimer"/>
</dbReference>
<evidence type="ECO:0000313" key="3">
    <source>
        <dbReference type="Proteomes" id="UP001597493"/>
    </source>
</evidence>
<dbReference type="EMBL" id="JBHUMY010000013">
    <property type="protein sequence ID" value="MFD2661342.1"/>
    <property type="molecule type" value="Genomic_DNA"/>
</dbReference>
<dbReference type="PIRSF" id="PIRSF005962">
    <property type="entry name" value="Pept_M20D_amidohydro"/>
    <property type="match status" value="1"/>
</dbReference>
<dbReference type="InterPro" id="IPR036264">
    <property type="entry name" value="Bact_exopeptidase_dim_dom"/>
</dbReference>
<keyword evidence="3" id="KW-1185">Reference proteome</keyword>
<dbReference type="CDD" id="cd03886">
    <property type="entry name" value="M20_Acy1"/>
    <property type="match status" value="1"/>
</dbReference>
<protein>
    <submittedName>
        <fullName evidence="2">M20 family metallopeptidase</fullName>
    </submittedName>
</protein>
<evidence type="ECO:0000313" key="2">
    <source>
        <dbReference type="EMBL" id="MFD2661342.1"/>
    </source>
</evidence>
<name>A0ABW5QYF1_9BACL</name>
<dbReference type="InterPro" id="IPR002933">
    <property type="entry name" value="Peptidase_M20"/>
</dbReference>
<dbReference type="SUPFAM" id="SSF55031">
    <property type="entry name" value="Bacterial exopeptidase dimerisation domain"/>
    <property type="match status" value="1"/>
</dbReference>
<dbReference type="Gene3D" id="3.30.70.360">
    <property type="match status" value="1"/>
</dbReference>
<feature type="domain" description="Peptidase M20 dimerisation" evidence="1">
    <location>
        <begin position="188"/>
        <end position="280"/>
    </location>
</feature>
<proteinExistence type="predicted"/>
<dbReference type="Gene3D" id="3.40.630.10">
    <property type="entry name" value="Zn peptidases"/>
    <property type="match status" value="1"/>
</dbReference>
<dbReference type="PANTHER" id="PTHR11014">
    <property type="entry name" value="PEPTIDASE M20 FAMILY MEMBER"/>
    <property type="match status" value="1"/>
</dbReference>
<organism evidence="2 3">
    <name type="scientific">Paenibacillus thailandensis</name>
    <dbReference type="NCBI Taxonomy" id="393250"/>
    <lineage>
        <taxon>Bacteria</taxon>
        <taxon>Bacillati</taxon>
        <taxon>Bacillota</taxon>
        <taxon>Bacilli</taxon>
        <taxon>Bacillales</taxon>
        <taxon>Paenibacillaceae</taxon>
        <taxon>Paenibacillus</taxon>
    </lineage>
</organism>
<comment type="caution">
    <text evidence="2">The sequence shown here is derived from an EMBL/GenBank/DDBJ whole genome shotgun (WGS) entry which is preliminary data.</text>
</comment>
<dbReference type="Proteomes" id="UP001597493">
    <property type="component" value="Unassembled WGS sequence"/>
</dbReference>
<dbReference type="Pfam" id="PF07687">
    <property type="entry name" value="M20_dimer"/>
    <property type="match status" value="1"/>
</dbReference>
<evidence type="ECO:0000259" key="1">
    <source>
        <dbReference type="Pfam" id="PF07687"/>
    </source>
</evidence>
<dbReference type="InterPro" id="IPR017439">
    <property type="entry name" value="Amidohydrolase"/>
</dbReference>
<reference evidence="3" key="1">
    <citation type="journal article" date="2019" name="Int. J. Syst. Evol. Microbiol.">
        <title>The Global Catalogue of Microorganisms (GCM) 10K type strain sequencing project: providing services to taxonomists for standard genome sequencing and annotation.</title>
        <authorList>
            <consortium name="The Broad Institute Genomics Platform"/>
            <consortium name="The Broad Institute Genome Sequencing Center for Infectious Disease"/>
            <person name="Wu L."/>
            <person name="Ma J."/>
        </authorList>
    </citation>
    <scope>NUCLEOTIDE SEQUENCE [LARGE SCALE GENOMIC DNA]</scope>
    <source>
        <strain evidence="3">TISTR 1827</strain>
    </source>
</reference>
<accession>A0ABW5QYF1</accession>
<dbReference type="PANTHER" id="PTHR11014:SF63">
    <property type="entry name" value="METALLOPEPTIDASE, PUTATIVE (AFU_ORTHOLOGUE AFUA_6G09600)-RELATED"/>
    <property type="match status" value="1"/>
</dbReference>